<dbReference type="RefSeq" id="WP_254572933.1">
    <property type="nucleotide sequence ID" value="NZ_CP098502.1"/>
</dbReference>
<dbReference type="EMBL" id="CP098502">
    <property type="protein sequence ID" value="UTI66261.1"/>
    <property type="molecule type" value="Genomic_DNA"/>
</dbReference>
<organism evidence="1 2">
    <name type="scientific">Paraconexibacter antarcticus</name>
    <dbReference type="NCBI Taxonomy" id="2949664"/>
    <lineage>
        <taxon>Bacteria</taxon>
        <taxon>Bacillati</taxon>
        <taxon>Actinomycetota</taxon>
        <taxon>Thermoleophilia</taxon>
        <taxon>Solirubrobacterales</taxon>
        <taxon>Paraconexibacteraceae</taxon>
        <taxon>Paraconexibacter</taxon>
    </lineage>
</organism>
<gene>
    <name evidence="1" type="ORF">NBH00_08655</name>
</gene>
<proteinExistence type="predicted"/>
<sequence length="290" mass="31123">MWSSSYSGGMPVSGTAGSDEVSVAGHYDALDRFYREIWGEHVHHGLWSGGNESVAQATRALIDRVTGWAALEPGATVADAGCGYGGTSRVLATEHGCSVTGYTLSAAQAAWARERGGGPEYEVRSWLKNGREAGGTDAVIAIESLSHMVDKPRAFGEAARVLAPGGRLVLVDWLGCERPSVLQRRGLLGPIAREGRLPTLCTASEYEGYIRGAGLRLLHSEDLAPFSPQRTWGIVARRLGRRLATDGEARRYLLGSANPDRTFAFSLARIPLALRTGTMRLMLMAAERPS</sequence>
<keyword evidence="2" id="KW-1185">Reference proteome</keyword>
<protein>
    <submittedName>
        <fullName evidence="1">Methyltransferase domain-containing protein</fullName>
    </submittedName>
</protein>
<evidence type="ECO:0000313" key="1">
    <source>
        <dbReference type="EMBL" id="UTI66261.1"/>
    </source>
</evidence>
<dbReference type="SUPFAM" id="SSF53335">
    <property type="entry name" value="S-adenosyl-L-methionine-dependent methyltransferases"/>
    <property type="match status" value="1"/>
</dbReference>
<dbReference type="GO" id="GO:0032259">
    <property type="term" value="P:methylation"/>
    <property type="evidence" value="ECO:0007669"/>
    <property type="project" value="UniProtKB-KW"/>
</dbReference>
<dbReference type="Pfam" id="PF13489">
    <property type="entry name" value="Methyltransf_23"/>
    <property type="match status" value="1"/>
</dbReference>
<dbReference type="GO" id="GO:0008168">
    <property type="term" value="F:methyltransferase activity"/>
    <property type="evidence" value="ECO:0007669"/>
    <property type="project" value="UniProtKB-KW"/>
</dbReference>
<dbReference type="Proteomes" id="UP001056035">
    <property type="component" value="Chromosome"/>
</dbReference>
<dbReference type="InterPro" id="IPR029063">
    <property type="entry name" value="SAM-dependent_MTases_sf"/>
</dbReference>
<keyword evidence="1" id="KW-0489">Methyltransferase</keyword>
<reference evidence="1 2" key="1">
    <citation type="submission" date="2022-06" db="EMBL/GenBank/DDBJ databases">
        <title>Paraconexibacter antarcticus.</title>
        <authorList>
            <person name="Kim C.S."/>
        </authorList>
    </citation>
    <scope>NUCLEOTIDE SEQUENCE [LARGE SCALE GENOMIC DNA]</scope>
    <source>
        <strain evidence="1 2">02-257</strain>
    </source>
</reference>
<name>A0ABY5DW62_9ACTN</name>
<keyword evidence="1" id="KW-0808">Transferase</keyword>
<dbReference type="PANTHER" id="PTHR44068:SF11">
    <property type="entry name" value="GERANYL DIPHOSPHATE 2-C-METHYLTRANSFERASE"/>
    <property type="match status" value="1"/>
</dbReference>
<dbReference type="PANTHER" id="PTHR44068">
    <property type="entry name" value="ZGC:194242"/>
    <property type="match status" value="1"/>
</dbReference>
<dbReference type="CDD" id="cd02440">
    <property type="entry name" value="AdoMet_MTases"/>
    <property type="match status" value="1"/>
</dbReference>
<accession>A0ABY5DW62</accession>
<dbReference type="Gene3D" id="3.40.50.150">
    <property type="entry name" value="Vaccinia Virus protein VP39"/>
    <property type="match status" value="1"/>
</dbReference>
<dbReference type="InterPro" id="IPR050447">
    <property type="entry name" value="Erg6_SMT_methyltransf"/>
</dbReference>
<evidence type="ECO:0000313" key="2">
    <source>
        <dbReference type="Proteomes" id="UP001056035"/>
    </source>
</evidence>